<dbReference type="GO" id="GO:0004014">
    <property type="term" value="F:adenosylmethionine decarboxylase activity"/>
    <property type="evidence" value="ECO:0007669"/>
    <property type="project" value="InterPro"/>
</dbReference>
<proteinExistence type="predicted"/>
<evidence type="ECO:0000256" key="9">
    <source>
        <dbReference type="ARBA" id="ARBA00023317"/>
    </source>
</evidence>
<dbReference type="Proteomes" id="UP000178841">
    <property type="component" value="Unassembled WGS sequence"/>
</dbReference>
<sequence>MEEIRPRDVFFAFSFRGCRPGSLVAQVSEKELGDIFEKMVKDAGFTPAARYLKIYPNADGVAGKGGYTAEITLEESSANVYTWPEDGDAVGDIFYCNYERDNSDKFKKLYTALCQFFNPQEVETFGPFRIYRRKQTPM</sequence>
<keyword evidence="3" id="KW-0068">Autocatalytic cleavage</keyword>
<keyword evidence="8" id="KW-0704">Schiff base</keyword>
<evidence type="ECO:0000313" key="10">
    <source>
        <dbReference type="EMBL" id="OGZ03834.1"/>
    </source>
</evidence>
<keyword evidence="9" id="KW-0670">Pyruvate</keyword>
<evidence type="ECO:0000256" key="3">
    <source>
        <dbReference type="ARBA" id="ARBA00022813"/>
    </source>
</evidence>
<dbReference type="STRING" id="1798657.A2648_02680"/>
<reference evidence="10 11" key="1">
    <citation type="journal article" date="2016" name="Nat. Commun.">
        <title>Thousands of microbial genomes shed light on interconnected biogeochemical processes in an aquifer system.</title>
        <authorList>
            <person name="Anantharaman K."/>
            <person name="Brown C.T."/>
            <person name="Hug L.A."/>
            <person name="Sharon I."/>
            <person name="Castelle C.J."/>
            <person name="Probst A.J."/>
            <person name="Thomas B.C."/>
            <person name="Singh A."/>
            <person name="Wilkins M.J."/>
            <person name="Karaoz U."/>
            <person name="Brodie E.L."/>
            <person name="Williams K.H."/>
            <person name="Hubbard S.S."/>
            <person name="Banfield J.F."/>
        </authorList>
    </citation>
    <scope>NUCLEOTIDE SEQUENCE [LARGE SCALE GENOMIC DNA]</scope>
</reference>
<keyword evidence="6" id="KW-0865">Zymogen</keyword>
<comment type="cofactor">
    <cofactor evidence="1">
        <name>pyruvate</name>
        <dbReference type="ChEBI" id="CHEBI:15361"/>
    </cofactor>
</comment>
<dbReference type="SUPFAM" id="SSF56276">
    <property type="entry name" value="S-adenosylmethionine decarboxylase"/>
    <property type="match status" value="1"/>
</dbReference>
<dbReference type="Gene3D" id="3.60.90.10">
    <property type="entry name" value="S-adenosylmethionine decarboxylase"/>
    <property type="match status" value="1"/>
</dbReference>
<keyword evidence="2" id="KW-0210">Decarboxylase</keyword>
<evidence type="ECO:0000256" key="7">
    <source>
        <dbReference type="ARBA" id="ARBA00023239"/>
    </source>
</evidence>
<dbReference type="EMBL" id="MHLH01000015">
    <property type="protein sequence ID" value="OGZ03834.1"/>
    <property type="molecule type" value="Genomic_DNA"/>
</dbReference>
<name>A0A1G2CR23_9BACT</name>
<keyword evidence="4" id="KW-0745">Spermidine biosynthesis</keyword>
<evidence type="ECO:0000256" key="6">
    <source>
        <dbReference type="ARBA" id="ARBA00023145"/>
    </source>
</evidence>
<protein>
    <submittedName>
        <fullName evidence="10">Uncharacterized protein</fullName>
    </submittedName>
</protein>
<accession>A0A1G2CR23</accession>
<evidence type="ECO:0000256" key="5">
    <source>
        <dbReference type="ARBA" id="ARBA00023115"/>
    </source>
</evidence>
<evidence type="ECO:0000256" key="2">
    <source>
        <dbReference type="ARBA" id="ARBA00022793"/>
    </source>
</evidence>
<organism evidence="10 11">
    <name type="scientific">Candidatus Lloydbacteria bacterium RIFCSPHIGHO2_01_FULL_41_20</name>
    <dbReference type="NCBI Taxonomy" id="1798657"/>
    <lineage>
        <taxon>Bacteria</taxon>
        <taxon>Candidatus Lloydiibacteriota</taxon>
    </lineage>
</organism>
<comment type="caution">
    <text evidence="10">The sequence shown here is derived from an EMBL/GenBank/DDBJ whole genome shotgun (WGS) entry which is preliminary data.</text>
</comment>
<gene>
    <name evidence="10" type="ORF">A2648_02680</name>
</gene>
<evidence type="ECO:0000256" key="1">
    <source>
        <dbReference type="ARBA" id="ARBA00001928"/>
    </source>
</evidence>
<keyword evidence="5" id="KW-0620">Polyamine biosynthesis</keyword>
<dbReference type="InterPro" id="IPR016067">
    <property type="entry name" value="S-AdoMet_deCO2ase_core"/>
</dbReference>
<dbReference type="AlphaFoldDB" id="A0A1G2CR23"/>
<evidence type="ECO:0000313" key="11">
    <source>
        <dbReference type="Proteomes" id="UP000178841"/>
    </source>
</evidence>
<evidence type="ECO:0000256" key="8">
    <source>
        <dbReference type="ARBA" id="ARBA00023270"/>
    </source>
</evidence>
<dbReference type="GO" id="GO:0008295">
    <property type="term" value="P:spermidine biosynthetic process"/>
    <property type="evidence" value="ECO:0007669"/>
    <property type="project" value="UniProtKB-KW"/>
</dbReference>
<dbReference type="InterPro" id="IPR003826">
    <property type="entry name" value="AdoMetDC_fam_prok"/>
</dbReference>
<evidence type="ECO:0000256" key="4">
    <source>
        <dbReference type="ARBA" id="ARBA00023066"/>
    </source>
</evidence>
<keyword evidence="7" id="KW-0456">Lyase</keyword>
<dbReference type="Pfam" id="PF02675">
    <property type="entry name" value="AdoMet_dc"/>
    <property type="match status" value="1"/>
</dbReference>